<evidence type="ECO:0000313" key="1">
    <source>
        <dbReference type="EMBL" id="MET3662844.1"/>
    </source>
</evidence>
<dbReference type="Gene3D" id="3.90.1150.30">
    <property type="match status" value="1"/>
</dbReference>
<evidence type="ECO:0008006" key="3">
    <source>
        <dbReference type="Google" id="ProtNLM"/>
    </source>
</evidence>
<gene>
    <name evidence="1" type="ORF">ABID44_003195</name>
</gene>
<organism evidence="1 2">
    <name type="scientific">Aquamicrobium ahrensii</name>
    <dbReference type="NCBI Taxonomy" id="469551"/>
    <lineage>
        <taxon>Bacteria</taxon>
        <taxon>Pseudomonadati</taxon>
        <taxon>Pseudomonadota</taxon>
        <taxon>Alphaproteobacteria</taxon>
        <taxon>Hyphomicrobiales</taxon>
        <taxon>Phyllobacteriaceae</taxon>
        <taxon>Aquamicrobium</taxon>
    </lineage>
</organism>
<dbReference type="EMBL" id="JBEPMN010000015">
    <property type="protein sequence ID" value="MET3662844.1"/>
    <property type="molecule type" value="Genomic_DNA"/>
</dbReference>
<dbReference type="SUPFAM" id="SSF142906">
    <property type="entry name" value="YjbR-like"/>
    <property type="match status" value="1"/>
</dbReference>
<name>A0ABV2KP77_9HYPH</name>
<dbReference type="Proteomes" id="UP001549143">
    <property type="component" value="Unassembled WGS sequence"/>
</dbReference>
<keyword evidence="2" id="KW-1185">Reference proteome</keyword>
<dbReference type="InterPro" id="IPR038056">
    <property type="entry name" value="YjbR-like_sf"/>
</dbReference>
<evidence type="ECO:0000313" key="2">
    <source>
        <dbReference type="Proteomes" id="UP001549143"/>
    </source>
</evidence>
<comment type="caution">
    <text evidence="1">The sequence shown here is derived from an EMBL/GenBank/DDBJ whole genome shotgun (WGS) entry which is preliminary data.</text>
</comment>
<dbReference type="RefSeq" id="WP_354152680.1">
    <property type="nucleotide sequence ID" value="NZ_JBEPMN010000015.1"/>
</dbReference>
<sequence>MTFEEAMDYALTLPGTEPSTSYRQPCVKVNGNGFLFVGHEPQESFALHMEMTTKQIVLETHPETFFETPHYSGYPIVLVRYDGLDGDLIREMIRRAADWARAKAPPRPRKKR</sequence>
<dbReference type="Pfam" id="PF04237">
    <property type="entry name" value="YjbR"/>
    <property type="match status" value="1"/>
</dbReference>
<reference evidence="1 2" key="1">
    <citation type="submission" date="2024-06" db="EMBL/GenBank/DDBJ databases">
        <title>Genomic Encyclopedia of Type Strains, Phase IV (KMG-IV): sequencing the most valuable type-strain genomes for metagenomic binning, comparative biology and taxonomic classification.</title>
        <authorList>
            <person name="Goeker M."/>
        </authorList>
    </citation>
    <scope>NUCLEOTIDE SEQUENCE [LARGE SCALE GENOMIC DNA]</scope>
    <source>
        <strain evidence="1 2">DSM 19730</strain>
    </source>
</reference>
<accession>A0ABV2KP77</accession>
<dbReference type="InterPro" id="IPR058532">
    <property type="entry name" value="YjbR/MT2646/Rv2570-like"/>
</dbReference>
<protein>
    <recommendedName>
        <fullName evidence="3">MmcQ/YjbR family DNA-binding protein</fullName>
    </recommendedName>
</protein>
<proteinExistence type="predicted"/>